<evidence type="ECO:0000313" key="1">
    <source>
        <dbReference type="EMBL" id="KAJ7693140.1"/>
    </source>
</evidence>
<name>A0AAD7DJY4_MYCRO</name>
<keyword evidence="2" id="KW-1185">Reference proteome</keyword>
<dbReference type="AlphaFoldDB" id="A0AAD7DJY4"/>
<evidence type="ECO:0000313" key="2">
    <source>
        <dbReference type="Proteomes" id="UP001221757"/>
    </source>
</evidence>
<accession>A0AAD7DJY4</accession>
<dbReference type="EMBL" id="JARKIE010000047">
    <property type="protein sequence ID" value="KAJ7693140.1"/>
    <property type="molecule type" value="Genomic_DNA"/>
</dbReference>
<protein>
    <submittedName>
        <fullName evidence="1">Uncharacterized protein</fullName>
    </submittedName>
</protein>
<reference evidence="1" key="1">
    <citation type="submission" date="2023-03" db="EMBL/GenBank/DDBJ databases">
        <title>Massive genome expansion in bonnet fungi (Mycena s.s.) driven by repeated elements and novel gene families across ecological guilds.</title>
        <authorList>
            <consortium name="Lawrence Berkeley National Laboratory"/>
            <person name="Harder C.B."/>
            <person name="Miyauchi S."/>
            <person name="Viragh M."/>
            <person name="Kuo A."/>
            <person name="Thoen E."/>
            <person name="Andreopoulos B."/>
            <person name="Lu D."/>
            <person name="Skrede I."/>
            <person name="Drula E."/>
            <person name="Henrissat B."/>
            <person name="Morin E."/>
            <person name="Kohler A."/>
            <person name="Barry K."/>
            <person name="LaButti K."/>
            <person name="Morin E."/>
            <person name="Salamov A."/>
            <person name="Lipzen A."/>
            <person name="Mereny Z."/>
            <person name="Hegedus B."/>
            <person name="Baldrian P."/>
            <person name="Stursova M."/>
            <person name="Weitz H."/>
            <person name="Taylor A."/>
            <person name="Grigoriev I.V."/>
            <person name="Nagy L.G."/>
            <person name="Martin F."/>
            <person name="Kauserud H."/>
        </authorList>
    </citation>
    <scope>NUCLEOTIDE SEQUENCE</scope>
    <source>
        <strain evidence="1">CBHHK067</strain>
    </source>
</reference>
<comment type="caution">
    <text evidence="1">The sequence shown here is derived from an EMBL/GenBank/DDBJ whole genome shotgun (WGS) entry which is preliminary data.</text>
</comment>
<dbReference type="Proteomes" id="UP001221757">
    <property type="component" value="Unassembled WGS sequence"/>
</dbReference>
<organism evidence="1 2">
    <name type="scientific">Mycena rosella</name>
    <name type="common">Pink bonnet</name>
    <name type="synonym">Agaricus rosellus</name>
    <dbReference type="NCBI Taxonomy" id="1033263"/>
    <lineage>
        <taxon>Eukaryota</taxon>
        <taxon>Fungi</taxon>
        <taxon>Dikarya</taxon>
        <taxon>Basidiomycota</taxon>
        <taxon>Agaricomycotina</taxon>
        <taxon>Agaricomycetes</taxon>
        <taxon>Agaricomycetidae</taxon>
        <taxon>Agaricales</taxon>
        <taxon>Marasmiineae</taxon>
        <taxon>Mycenaceae</taxon>
        <taxon>Mycena</taxon>
    </lineage>
</organism>
<sequence length="258" mass="28961">MKADLQVAASLHFRCAVIHHLHSYQNLSFVTLPYNDSTYEPSCASSVFAGPDGHLEDSTYNIVDSSPTSSRAHLGLKTAHIEPVGTAHTDRQPIEYRARDPDAAYDLLSPIFSNNLAEEEQRRLDAWTLALEESNRRLPQSPPMPEVILIKKDCEDVHIFVMGSSPRTPLGAGIIIECIGELVGYWKTTSQLITRQEQTCNLWICKATEQRAFVRVEGYIILPPTLYKRIKVGLGKVKKCLFAPRPKNKSVQTMKEDI</sequence>
<proteinExistence type="predicted"/>
<gene>
    <name evidence="1" type="ORF">B0H17DRAFT_1132614</name>
</gene>